<dbReference type="Proteomes" id="UP000327179">
    <property type="component" value="Chromosome"/>
</dbReference>
<dbReference type="AlphaFoldDB" id="A0A5J6QRE4"/>
<dbReference type="RefSeq" id="WP_151133908.1">
    <property type="nucleotide sequence ID" value="NZ_CP043311.1"/>
</dbReference>
<keyword evidence="2" id="KW-1185">Reference proteome</keyword>
<evidence type="ECO:0000313" key="2">
    <source>
        <dbReference type="Proteomes" id="UP000327179"/>
    </source>
</evidence>
<name>A0A5J6QRE4_9GAMM</name>
<accession>A0A5J6QRE4</accession>
<proteinExistence type="predicted"/>
<sequence>MNTLTIKSWCKPQGAEKSIPMGELHFHVNDADHLRLEEAEERLQKTHEPDMMFDADMEHMELVTPSECGTLSDLQFRVYLSKGDERGHFHLVGHRESDGSLVYTNAVMIDQLG</sequence>
<protein>
    <submittedName>
        <fullName evidence="1">Uncharacterized protein</fullName>
    </submittedName>
</protein>
<organism evidence="1 2">
    <name type="scientific">Metapseudomonas lalkuanensis</name>
    <dbReference type="NCBI Taxonomy" id="2604832"/>
    <lineage>
        <taxon>Bacteria</taxon>
        <taxon>Pseudomonadati</taxon>
        <taxon>Pseudomonadota</taxon>
        <taxon>Gammaproteobacteria</taxon>
        <taxon>Pseudomonadales</taxon>
        <taxon>Pseudomonadaceae</taxon>
        <taxon>Metapseudomonas</taxon>
    </lineage>
</organism>
<dbReference type="EMBL" id="CP043311">
    <property type="protein sequence ID" value="QEY63259.1"/>
    <property type="molecule type" value="Genomic_DNA"/>
</dbReference>
<gene>
    <name evidence="1" type="ORF">FXN65_14795</name>
</gene>
<reference evidence="1 2" key="1">
    <citation type="submission" date="2019-08" db="EMBL/GenBank/DDBJ databases">
        <title>Whole-genome Sequencing of e-waste polymer degrading bacterium Pseudomonas sp. strain PE08.</title>
        <authorList>
            <person name="Kirdat K."/>
            <person name="Debbarma P."/>
            <person name="Narawade N."/>
            <person name="Suyal D."/>
            <person name="Thorat V."/>
            <person name="Shouche Y."/>
            <person name="Goel R."/>
            <person name="Yadav A."/>
        </authorList>
    </citation>
    <scope>NUCLEOTIDE SEQUENCE [LARGE SCALE GENOMIC DNA]</scope>
    <source>
        <strain evidence="1 2">PE08</strain>
    </source>
</reference>
<evidence type="ECO:0000313" key="1">
    <source>
        <dbReference type="EMBL" id="QEY63259.1"/>
    </source>
</evidence>
<dbReference type="KEGG" id="plal:FXN65_14795"/>